<dbReference type="PRINTS" id="PR00501">
    <property type="entry name" value="KELCHREPEAT"/>
</dbReference>
<sequence>METVTNLMQNTTMDASNQNQQGRGLTVANNYALMAVEMHQGLSGNSRLLRYDEEQQMWQQISEIPLKYYGYALVPRDNNLIFIGGYNSRVEKTNSVEQYNLAKEEWEPLPALSYVVRDSNAVLLNDNIYVLGGFDYDVRYDDVQMFDFKIGQWQSVAKMITARSNAAVTVFNGKIYVFGGWSDIVTGLKDCECYDPETNVWTKLPDMSVERADAGAVVAGEFIYVIGGCNGPSLSVVERYDPANNTWTQIKDLNESRRYVTGFYQQGRLFAIGGENYGRGIQSIEEYDFENATWLTHNKMHVPFDCRIFSLPTDIATKLERSYNKRNTLAADQGLVLTENDALLALELNTNPAKDATILLYNAPHDNWQQIGEIATKYFGYELVCLGNSIAFIGGYNDKSESTNN</sequence>
<feature type="region of interest" description="Disordered" evidence="3">
    <location>
        <begin position="1"/>
        <end position="21"/>
    </location>
</feature>
<reference evidence="4" key="1">
    <citation type="submission" date="2014-11" db="EMBL/GenBank/DDBJ databases">
        <authorList>
            <person name="Geib S."/>
        </authorList>
    </citation>
    <scope>NUCLEOTIDE SEQUENCE</scope>
</reference>
<proteinExistence type="predicted"/>
<dbReference type="PANTHER" id="PTHR24412">
    <property type="entry name" value="KELCH PROTEIN"/>
    <property type="match status" value="1"/>
</dbReference>
<keyword evidence="1" id="KW-0880">Kelch repeat</keyword>
<protein>
    <submittedName>
        <fullName evidence="4">Kelch-like protein 3</fullName>
    </submittedName>
</protein>
<evidence type="ECO:0000256" key="2">
    <source>
        <dbReference type="ARBA" id="ARBA00022737"/>
    </source>
</evidence>
<evidence type="ECO:0000256" key="1">
    <source>
        <dbReference type="ARBA" id="ARBA00022441"/>
    </source>
</evidence>
<dbReference type="EMBL" id="GBXI01014517">
    <property type="protein sequence ID" value="JAC99774.1"/>
    <property type="molecule type" value="Transcribed_RNA"/>
</dbReference>
<organism evidence="4">
    <name type="scientific">Zeugodacus cucurbitae</name>
    <name type="common">Melon fruit fly</name>
    <name type="synonym">Bactrocera cucurbitae</name>
    <dbReference type="NCBI Taxonomy" id="28588"/>
    <lineage>
        <taxon>Eukaryota</taxon>
        <taxon>Metazoa</taxon>
        <taxon>Ecdysozoa</taxon>
        <taxon>Arthropoda</taxon>
        <taxon>Hexapoda</taxon>
        <taxon>Insecta</taxon>
        <taxon>Pterygota</taxon>
        <taxon>Neoptera</taxon>
        <taxon>Endopterygota</taxon>
        <taxon>Diptera</taxon>
        <taxon>Brachycera</taxon>
        <taxon>Muscomorpha</taxon>
        <taxon>Tephritoidea</taxon>
        <taxon>Tephritidae</taxon>
        <taxon>Zeugodacus</taxon>
        <taxon>Zeugodacus</taxon>
    </lineage>
</organism>
<dbReference type="AlphaFoldDB" id="A0A0A1WMQ3"/>
<reference evidence="4" key="2">
    <citation type="journal article" date="2015" name="Gigascience">
        <title>Reconstructing a comprehensive transcriptome assembly of a white-pupal translocated strain of the pest fruit fly Bactrocera cucurbitae.</title>
        <authorList>
            <person name="Sim S.B."/>
            <person name="Calla B."/>
            <person name="Hall B."/>
            <person name="DeRego T."/>
            <person name="Geib S.M."/>
        </authorList>
    </citation>
    <scope>NUCLEOTIDE SEQUENCE</scope>
</reference>
<accession>A0A0A1WMQ3</accession>
<dbReference type="InterPro" id="IPR006652">
    <property type="entry name" value="Kelch_1"/>
</dbReference>
<dbReference type="SUPFAM" id="SSF117281">
    <property type="entry name" value="Kelch motif"/>
    <property type="match status" value="1"/>
</dbReference>
<evidence type="ECO:0000313" key="4">
    <source>
        <dbReference type="EMBL" id="JAC99774.1"/>
    </source>
</evidence>
<dbReference type="Gene3D" id="2.120.10.80">
    <property type="entry name" value="Kelch-type beta propeller"/>
    <property type="match status" value="2"/>
</dbReference>
<evidence type="ECO:0000256" key="3">
    <source>
        <dbReference type="SAM" id="MobiDB-lite"/>
    </source>
</evidence>
<dbReference type="InterPro" id="IPR015915">
    <property type="entry name" value="Kelch-typ_b-propeller"/>
</dbReference>
<keyword evidence="2" id="KW-0677">Repeat</keyword>
<name>A0A0A1WMQ3_ZEUCU</name>
<gene>
    <name evidence="4" type="primary">KLHL3_0</name>
    <name evidence="4" type="ORF">g.12257</name>
</gene>
<dbReference type="SMART" id="SM00612">
    <property type="entry name" value="Kelch"/>
    <property type="match status" value="5"/>
</dbReference>
<feature type="non-terminal residue" evidence="4">
    <location>
        <position position="405"/>
    </location>
</feature>
<dbReference type="Pfam" id="PF24681">
    <property type="entry name" value="Kelch_KLHDC2_KLHL20_DRC7"/>
    <property type="match status" value="1"/>
</dbReference>